<evidence type="ECO:0000256" key="3">
    <source>
        <dbReference type="ARBA" id="ARBA00022980"/>
    </source>
</evidence>
<dbReference type="GO" id="GO:0022625">
    <property type="term" value="C:cytosolic large ribosomal subunit"/>
    <property type="evidence" value="ECO:0007669"/>
    <property type="project" value="TreeGrafter"/>
</dbReference>
<accession>A0A1M6RS50</accession>
<gene>
    <name evidence="5" type="primary">rplY</name>
    <name evidence="5" type="synonym">ctc</name>
    <name evidence="9" type="ORF">SAMN02745123_01585</name>
</gene>
<feature type="region of interest" description="Disordered" evidence="6">
    <location>
        <begin position="1"/>
        <end position="27"/>
    </location>
</feature>
<proteinExistence type="inferred from homology"/>
<dbReference type="GO" id="GO:0003735">
    <property type="term" value="F:structural constituent of ribosome"/>
    <property type="evidence" value="ECO:0007669"/>
    <property type="project" value="InterPro"/>
</dbReference>
<dbReference type="Gene3D" id="2.40.240.10">
    <property type="entry name" value="Ribosomal Protein L25, Chain P"/>
    <property type="match status" value="1"/>
</dbReference>
<dbReference type="PANTHER" id="PTHR33284:SF1">
    <property type="entry name" value="RIBOSOMAL PROTEIN L25_GLN-TRNA SYNTHETASE, ANTI-CODON-BINDING DOMAIN-CONTAINING PROTEIN"/>
    <property type="match status" value="1"/>
</dbReference>
<evidence type="ECO:0000256" key="4">
    <source>
        <dbReference type="ARBA" id="ARBA00023274"/>
    </source>
</evidence>
<feature type="domain" description="Large ribosomal subunit protein bL25 beta" evidence="8">
    <location>
        <begin position="103"/>
        <end position="184"/>
    </location>
</feature>
<comment type="function">
    <text evidence="5">This is one of the proteins that binds to the 5S RNA in the ribosome where it forms part of the central protuberance.</text>
</comment>
<dbReference type="OrthoDB" id="9790002at2"/>
<keyword evidence="2 5" id="KW-0694">RNA-binding</keyword>
<evidence type="ECO:0000256" key="6">
    <source>
        <dbReference type="SAM" id="MobiDB-lite"/>
    </source>
</evidence>
<evidence type="ECO:0000313" key="10">
    <source>
        <dbReference type="Proteomes" id="UP000183997"/>
    </source>
</evidence>
<keyword evidence="1 5" id="KW-0699">rRNA-binding</keyword>
<dbReference type="InterPro" id="IPR029751">
    <property type="entry name" value="Ribosomal_L25_dom"/>
</dbReference>
<protein>
    <recommendedName>
        <fullName evidence="5">Large ribosomal subunit protein bL25</fullName>
    </recommendedName>
    <alternativeName>
        <fullName evidence="5">General stress protein CTC</fullName>
    </alternativeName>
</protein>
<dbReference type="Pfam" id="PF14693">
    <property type="entry name" value="Ribosomal_TL5_C"/>
    <property type="match status" value="1"/>
</dbReference>
<evidence type="ECO:0000259" key="8">
    <source>
        <dbReference type="Pfam" id="PF14693"/>
    </source>
</evidence>
<dbReference type="InterPro" id="IPR020057">
    <property type="entry name" value="Ribosomal_bL25_b-dom"/>
</dbReference>
<dbReference type="InterPro" id="IPR001021">
    <property type="entry name" value="Ribosomal_bL25_long"/>
</dbReference>
<dbReference type="STRING" id="1121421.SAMN02745123_01585"/>
<evidence type="ECO:0000313" key="9">
    <source>
        <dbReference type="EMBL" id="SHK35127.1"/>
    </source>
</evidence>
<evidence type="ECO:0000256" key="2">
    <source>
        <dbReference type="ARBA" id="ARBA00022884"/>
    </source>
</evidence>
<sequence length="212" mass="22839">MADAGLNAKLREGRTKSSRKQLRDSGAVPGVMYGKQMGKGSMAISVDAKELKQILSSVSGRNTLIKMNVAGSKQTVMVKSLQMDPLHHHIRHVDFQQISEDSKIRTVIPIHLVGTPKGVALGGVIQHDLRSAEIECLPSQIPDAIEVDICEMEIGDAIQVNDLQVPSGVKLLDHPHTTVVGVATMKAPEPAGQPEVPPEPIEEAKAKTIEKE</sequence>
<organism evidence="9 10">
    <name type="scientific">Desulforamulus aeronauticus DSM 10349</name>
    <dbReference type="NCBI Taxonomy" id="1121421"/>
    <lineage>
        <taxon>Bacteria</taxon>
        <taxon>Bacillati</taxon>
        <taxon>Bacillota</taxon>
        <taxon>Clostridia</taxon>
        <taxon>Eubacteriales</taxon>
        <taxon>Peptococcaceae</taxon>
        <taxon>Desulforamulus</taxon>
    </lineage>
</organism>
<keyword evidence="10" id="KW-1185">Reference proteome</keyword>
<evidence type="ECO:0000259" key="7">
    <source>
        <dbReference type="Pfam" id="PF01386"/>
    </source>
</evidence>
<dbReference type="NCBIfam" id="TIGR00731">
    <property type="entry name" value="bL25_bact_ctc"/>
    <property type="match status" value="1"/>
</dbReference>
<dbReference type="GO" id="GO:0006412">
    <property type="term" value="P:translation"/>
    <property type="evidence" value="ECO:0007669"/>
    <property type="project" value="UniProtKB-UniRule"/>
</dbReference>
<feature type="compositionally biased region" description="Basic and acidic residues" evidence="6">
    <location>
        <begin position="202"/>
        <end position="212"/>
    </location>
</feature>
<dbReference type="InterPro" id="IPR020056">
    <property type="entry name" value="Rbsml_bL25/Gln-tRNA_synth_N"/>
</dbReference>
<dbReference type="CDD" id="cd00495">
    <property type="entry name" value="Ribosomal_L25_TL5_CTC"/>
    <property type="match status" value="1"/>
</dbReference>
<comment type="subunit">
    <text evidence="5">Part of the 50S ribosomal subunit; part of the 5S rRNA/L5/L18/L25 subcomplex. Contacts the 5S rRNA. Binds to the 5S rRNA independently of L5 and L18.</text>
</comment>
<feature type="region of interest" description="Disordered" evidence="6">
    <location>
        <begin position="187"/>
        <end position="212"/>
    </location>
</feature>
<dbReference type="Pfam" id="PF01386">
    <property type="entry name" value="Ribosomal_L25p"/>
    <property type="match status" value="1"/>
</dbReference>
<name>A0A1M6RS50_9FIRM</name>
<keyword evidence="4 5" id="KW-0687">Ribonucleoprotein</keyword>
<dbReference type="InterPro" id="IPR011035">
    <property type="entry name" value="Ribosomal_bL25/Gln-tRNA_synth"/>
</dbReference>
<dbReference type="InterPro" id="IPR020930">
    <property type="entry name" value="Ribosomal_uL5_bac-type"/>
</dbReference>
<evidence type="ECO:0000256" key="5">
    <source>
        <dbReference type="HAMAP-Rule" id="MF_01334"/>
    </source>
</evidence>
<reference evidence="10" key="1">
    <citation type="submission" date="2016-11" db="EMBL/GenBank/DDBJ databases">
        <authorList>
            <person name="Varghese N."/>
            <person name="Submissions S."/>
        </authorList>
    </citation>
    <scope>NUCLEOTIDE SEQUENCE [LARGE SCALE GENOMIC DNA]</scope>
    <source>
        <strain evidence="10">DSM 10349</strain>
    </source>
</reference>
<dbReference type="Proteomes" id="UP000183997">
    <property type="component" value="Unassembled WGS sequence"/>
</dbReference>
<evidence type="ECO:0000256" key="1">
    <source>
        <dbReference type="ARBA" id="ARBA00022730"/>
    </source>
</evidence>
<keyword evidence="3 5" id="KW-0689">Ribosomal protein</keyword>
<dbReference type="SUPFAM" id="SSF50715">
    <property type="entry name" value="Ribosomal protein L25-like"/>
    <property type="match status" value="1"/>
</dbReference>
<dbReference type="HAMAP" id="MF_01334">
    <property type="entry name" value="Ribosomal_bL25_CTC"/>
    <property type="match status" value="1"/>
</dbReference>
<dbReference type="AlphaFoldDB" id="A0A1M6RS50"/>
<dbReference type="RefSeq" id="WP_072912765.1">
    <property type="nucleotide sequence ID" value="NZ_FRAR01000011.1"/>
</dbReference>
<dbReference type="InterPro" id="IPR037121">
    <property type="entry name" value="Ribosomal_bL25_C"/>
</dbReference>
<comment type="similarity">
    <text evidence="5">Belongs to the bacterial ribosomal protein bL25 family. CTC subfamily.</text>
</comment>
<dbReference type="EMBL" id="FRAR01000011">
    <property type="protein sequence ID" value="SHK35127.1"/>
    <property type="molecule type" value="Genomic_DNA"/>
</dbReference>
<dbReference type="PANTHER" id="PTHR33284">
    <property type="entry name" value="RIBOSOMAL PROTEIN L25/GLN-TRNA SYNTHETASE, ANTI-CODON-BINDING DOMAIN-CONTAINING PROTEIN"/>
    <property type="match status" value="1"/>
</dbReference>
<feature type="domain" description="Large ribosomal subunit protein bL25 L25" evidence="7">
    <location>
        <begin position="6"/>
        <end position="95"/>
    </location>
</feature>
<dbReference type="GO" id="GO:0008097">
    <property type="term" value="F:5S rRNA binding"/>
    <property type="evidence" value="ECO:0007669"/>
    <property type="project" value="InterPro"/>
</dbReference>
<dbReference type="Gene3D" id="2.170.120.20">
    <property type="entry name" value="Ribosomal protein L25, beta domain"/>
    <property type="match status" value="1"/>
</dbReference>